<dbReference type="GO" id="GO:0047617">
    <property type="term" value="F:fatty acyl-CoA hydrolase activity"/>
    <property type="evidence" value="ECO:0007669"/>
    <property type="project" value="InterPro"/>
</dbReference>
<dbReference type="PANTHER" id="PTHR21660">
    <property type="entry name" value="THIOESTERASE SUPERFAMILY MEMBER-RELATED"/>
    <property type="match status" value="1"/>
</dbReference>
<keyword evidence="5" id="KW-1185">Reference proteome</keyword>
<evidence type="ECO:0000259" key="3">
    <source>
        <dbReference type="Pfam" id="PF03061"/>
    </source>
</evidence>
<protein>
    <recommendedName>
        <fullName evidence="3">Thioesterase domain-containing protein</fullName>
    </recommendedName>
</protein>
<organism evidence="4 5">
    <name type="scientific">Hyphomonas jannaschiana VP2</name>
    <dbReference type="NCBI Taxonomy" id="1280952"/>
    <lineage>
        <taxon>Bacteria</taxon>
        <taxon>Pseudomonadati</taxon>
        <taxon>Pseudomonadota</taxon>
        <taxon>Alphaproteobacteria</taxon>
        <taxon>Hyphomonadales</taxon>
        <taxon>Hyphomonadaceae</taxon>
        <taxon>Hyphomonas</taxon>
    </lineage>
</organism>
<evidence type="ECO:0000256" key="2">
    <source>
        <dbReference type="ARBA" id="ARBA00022801"/>
    </source>
</evidence>
<dbReference type="Pfam" id="PF03061">
    <property type="entry name" value="4HBT"/>
    <property type="match status" value="1"/>
</dbReference>
<name>A0A059FF84_9PROT</name>
<accession>A0A059FF84</accession>
<evidence type="ECO:0000256" key="1">
    <source>
        <dbReference type="ARBA" id="ARBA00008324"/>
    </source>
</evidence>
<dbReference type="Proteomes" id="UP000024816">
    <property type="component" value="Unassembled WGS sequence"/>
</dbReference>
<evidence type="ECO:0000313" key="4">
    <source>
        <dbReference type="EMBL" id="KCZ89158.1"/>
    </source>
</evidence>
<dbReference type="RefSeq" id="WP_035580392.1">
    <property type="nucleotide sequence ID" value="NZ_ARYJ01000004.1"/>
</dbReference>
<reference evidence="4 5" key="1">
    <citation type="journal article" date="2014" name="Antonie Van Leeuwenhoek">
        <title>Hyphomonas beringensis sp. nov. and Hyphomonas chukchiensis sp. nov., isolated from surface seawater of the Bering Sea and Chukchi Sea.</title>
        <authorList>
            <person name="Li C."/>
            <person name="Lai Q."/>
            <person name="Li G."/>
            <person name="Dong C."/>
            <person name="Wang J."/>
            <person name="Liao Y."/>
            <person name="Shao Z."/>
        </authorList>
    </citation>
    <scope>NUCLEOTIDE SEQUENCE [LARGE SCALE GENOMIC DNA]</scope>
    <source>
        <strain evidence="4 5">VP2</strain>
    </source>
</reference>
<dbReference type="AlphaFoldDB" id="A0A059FF84"/>
<proteinExistence type="inferred from homology"/>
<feature type="domain" description="Thioesterase" evidence="3">
    <location>
        <begin position="53"/>
        <end position="130"/>
    </location>
</feature>
<dbReference type="STRING" id="1280952.HJA_07672"/>
<sequence length="143" mass="14998">MSFDKRAYWEGVLGDGTRPPATDFVGFDLIAFDEKEGWAEAAFCLPAEATNPGGTAQGGFVTAALDEVMSVAGSIVQDGPAMAPTLQMTTSFIRPVPVGVRLIGRGEVVRKGRQAIFTQGFLSTEDGTLLAQATASCIPRSLA</sequence>
<dbReference type="PANTHER" id="PTHR21660:SF1">
    <property type="entry name" value="ACYL-COENZYME A THIOESTERASE 13"/>
    <property type="match status" value="1"/>
</dbReference>
<dbReference type="InterPro" id="IPR039298">
    <property type="entry name" value="ACOT13"/>
</dbReference>
<dbReference type="InterPro" id="IPR006683">
    <property type="entry name" value="Thioestr_dom"/>
</dbReference>
<dbReference type="InterPro" id="IPR003736">
    <property type="entry name" value="PAAI_dom"/>
</dbReference>
<dbReference type="Gene3D" id="3.10.129.10">
    <property type="entry name" value="Hotdog Thioesterase"/>
    <property type="match status" value="1"/>
</dbReference>
<evidence type="ECO:0000313" key="5">
    <source>
        <dbReference type="Proteomes" id="UP000024816"/>
    </source>
</evidence>
<dbReference type="CDD" id="cd03443">
    <property type="entry name" value="PaaI_thioesterase"/>
    <property type="match status" value="1"/>
</dbReference>
<comment type="similarity">
    <text evidence="1">Belongs to the thioesterase PaaI family.</text>
</comment>
<dbReference type="PATRIC" id="fig|1280952.3.peg.1522"/>
<dbReference type="NCBIfam" id="TIGR00369">
    <property type="entry name" value="unchar_dom_1"/>
    <property type="match status" value="1"/>
</dbReference>
<keyword evidence="2" id="KW-0378">Hydrolase</keyword>
<dbReference type="InterPro" id="IPR029069">
    <property type="entry name" value="HotDog_dom_sf"/>
</dbReference>
<comment type="caution">
    <text evidence="4">The sequence shown here is derived from an EMBL/GenBank/DDBJ whole genome shotgun (WGS) entry which is preliminary data.</text>
</comment>
<dbReference type="eggNOG" id="COG2050">
    <property type="taxonomic scope" value="Bacteria"/>
</dbReference>
<dbReference type="SUPFAM" id="SSF54637">
    <property type="entry name" value="Thioesterase/thiol ester dehydrase-isomerase"/>
    <property type="match status" value="1"/>
</dbReference>
<dbReference type="EMBL" id="ARYJ01000004">
    <property type="protein sequence ID" value="KCZ89158.1"/>
    <property type="molecule type" value="Genomic_DNA"/>
</dbReference>
<gene>
    <name evidence="4" type="ORF">HJA_07672</name>
</gene>